<gene>
    <name evidence="9" type="primary">ccmH</name>
    <name evidence="9" type="ORF">GCM10017635_29090</name>
</gene>
<dbReference type="Pfam" id="PF03918">
    <property type="entry name" value="CcmH"/>
    <property type="match status" value="1"/>
</dbReference>
<evidence type="ECO:0000256" key="1">
    <source>
        <dbReference type="ARBA" id="ARBA00010342"/>
    </source>
</evidence>
<sequence>MRILILCLSLVFAFPAFAVQPDEVLADPALEARAREISRVLRCPVCQGETIDESNAPISRDLRLYLRERLVAGDSNDQAIQAVADRFGEYVLFEPPAQGVNWLLYLAGPVMALLALVLGWRFLRSRNVAEVGPTELSDEEKARLDKIMRD</sequence>
<evidence type="ECO:0000256" key="3">
    <source>
        <dbReference type="ARBA" id="ARBA00022723"/>
    </source>
</evidence>
<keyword evidence="4 7" id="KW-0732">Signal</keyword>
<keyword evidence="3 7" id="KW-0479">Metal-binding</keyword>
<evidence type="ECO:0000313" key="10">
    <source>
        <dbReference type="Proteomes" id="UP001143349"/>
    </source>
</evidence>
<evidence type="ECO:0000256" key="2">
    <source>
        <dbReference type="ARBA" id="ARBA00022617"/>
    </source>
</evidence>
<comment type="caution">
    <text evidence="9">The sequence shown here is derived from an EMBL/GenBank/DDBJ whole genome shotgun (WGS) entry which is preliminary data.</text>
</comment>
<proteinExistence type="inferred from homology"/>
<dbReference type="InterPro" id="IPR005616">
    <property type="entry name" value="CcmH/CycL/Ccl2/NrfF_N"/>
</dbReference>
<dbReference type="InterPro" id="IPR051263">
    <property type="entry name" value="C-type_cytochrome_biogenesis"/>
</dbReference>
<reference evidence="9" key="1">
    <citation type="journal article" date="2014" name="Int. J. Syst. Evol. Microbiol.">
        <title>Complete genome sequence of Corynebacterium casei LMG S-19264T (=DSM 44701T), isolated from a smear-ripened cheese.</title>
        <authorList>
            <consortium name="US DOE Joint Genome Institute (JGI-PGF)"/>
            <person name="Walter F."/>
            <person name="Albersmeier A."/>
            <person name="Kalinowski J."/>
            <person name="Ruckert C."/>
        </authorList>
    </citation>
    <scope>NUCLEOTIDE SEQUENCE</scope>
    <source>
        <strain evidence="9">VKM B-2222</strain>
    </source>
</reference>
<feature type="chain" id="PRO_5041779903" description="Cytochrome c-type biogenesis protein" evidence="7">
    <location>
        <begin position="19"/>
        <end position="150"/>
    </location>
</feature>
<dbReference type="GO" id="GO:0017004">
    <property type="term" value="P:cytochrome complex assembly"/>
    <property type="evidence" value="ECO:0007669"/>
    <property type="project" value="UniProtKB-KW"/>
</dbReference>
<evidence type="ECO:0000256" key="7">
    <source>
        <dbReference type="RuleBase" id="RU364112"/>
    </source>
</evidence>
<feature type="signal peptide" evidence="7">
    <location>
        <begin position="1"/>
        <end position="18"/>
    </location>
</feature>
<accession>A0AAD3P1I2</accession>
<reference evidence="9" key="2">
    <citation type="submission" date="2023-01" db="EMBL/GenBank/DDBJ databases">
        <authorList>
            <person name="Sun Q."/>
            <person name="Evtushenko L."/>
        </authorList>
    </citation>
    <scope>NUCLEOTIDE SEQUENCE</scope>
    <source>
        <strain evidence="9">VKM B-2222</strain>
    </source>
</reference>
<evidence type="ECO:0000256" key="5">
    <source>
        <dbReference type="ARBA" id="ARBA00022748"/>
    </source>
</evidence>
<keyword evidence="7" id="KW-1133">Transmembrane helix</keyword>
<keyword evidence="7" id="KW-0472">Membrane</keyword>
<feature type="transmembrane region" description="Helical" evidence="7">
    <location>
        <begin position="102"/>
        <end position="123"/>
    </location>
</feature>
<dbReference type="Proteomes" id="UP001143349">
    <property type="component" value="Unassembled WGS sequence"/>
</dbReference>
<dbReference type="GO" id="GO:0005886">
    <property type="term" value="C:plasma membrane"/>
    <property type="evidence" value="ECO:0007669"/>
    <property type="project" value="TreeGrafter"/>
</dbReference>
<organism evidence="9 10">
    <name type="scientific">Paracoccus kondratievae</name>
    <dbReference type="NCBI Taxonomy" id="135740"/>
    <lineage>
        <taxon>Bacteria</taxon>
        <taxon>Pseudomonadati</taxon>
        <taxon>Pseudomonadota</taxon>
        <taxon>Alphaproteobacteria</taxon>
        <taxon>Rhodobacterales</taxon>
        <taxon>Paracoccaceae</taxon>
        <taxon>Paracoccus</taxon>
    </lineage>
</organism>
<evidence type="ECO:0000259" key="8">
    <source>
        <dbReference type="Pfam" id="PF03918"/>
    </source>
</evidence>
<keyword evidence="7" id="KW-0812">Transmembrane</keyword>
<dbReference type="PANTHER" id="PTHR47870:SF1">
    <property type="entry name" value="CYTOCHROME C-TYPE BIOGENESIS PROTEIN CCMH"/>
    <property type="match status" value="1"/>
</dbReference>
<evidence type="ECO:0000256" key="6">
    <source>
        <dbReference type="ARBA" id="ARBA00023004"/>
    </source>
</evidence>
<evidence type="ECO:0000256" key="4">
    <source>
        <dbReference type="ARBA" id="ARBA00022729"/>
    </source>
</evidence>
<feature type="domain" description="CcmH/CycL/Ccl2/NrfF N-terminal" evidence="8">
    <location>
        <begin position="7"/>
        <end position="148"/>
    </location>
</feature>
<dbReference type="RefSeq" id="WP_271180093.1">
    <property type="nucleotide sequence ID" value="NZ_BSFH01000088.1"/>
</dbReference>
<dbReference type="PANTHER" id="PTHR47870">
    <property type="entry name" value="CYTOCHROME C-TYPE BIOGENESIS PROTEIN CCMH"/>
    <property type="match status" value="1"/>
</dbReference>
<dbReference type="GO" id="GO:0046872">
    <property type="term" value="F:metal ion binding"/>
    <property type="evidence" value="ECO:0007669"/>
    <property type="project" value="UniProtKB-KW"/>
</dbReference>
<dbReference type="InterPro" id="IPR038297">
    <property type="entry name" value="CcmH/CycL/NrfF/Ccl2_sf"/>
</dbReference>
<dbReference type="CDD" id="cd16378">
    <property type="entry name" value="CcmH_N"/>
    <property type="match status" value="1"/>
</dbReference>
<protein>
    <recommendedName>
        <fullName evidence="7">Cytochrome c-type biogenesis protein</fullName>
    </recommendedName>
</protein>
<dbReference type="EMBL" id="BSFH01000088">
    <property type="protein sequence ID" value="GLK65434.1"/>
    <property type="molecule type" value="Genomic_DNA"/>
</dbReference>
<keyword evidence="2 7" id="KW-0349">Heme</keyword>
<keyword evidence="10" id="KW-1185">Reference proteome</keyword>
<keyword evidence="6 7" id="KW-0408">Iron</keyword>
<evidence type="ECO:0000313" key="9">
    <source>
        <dbReference type="EMBL" id="GLK65434.1"/>
    </source>
</evidence>
<name>A0AAD3P1I2_9RHOB</name>
<dbReference type="AlphaFoldDB" id="A0AAD3P1I2"/>
<comment type="function">
    <text evidence="7">Possible subunit of a heme lyase.</text>
</comment>
<keyword evidence="5" id="KW-0201">Cytochrome c-type biogenesis</keyword>
<comment type="similarity">
    <text evidence="1 7">Belongs to the CcmH/CycL/Ccl2/NrfF family.</text>
</comment>
<dbReference type="Gene3D" id="1.10.8.640">
    <property type="entry name" value="Cytochrome C biogenesis protein"/>
    <property type="match status" value="1"/>
</dbReference>